<accession>A0ABD0ZAT5</accession>
<feature type="domain" description="Zinc finger PHD-type" evidence="5">
    <location>
        <begin position="104"/>
        <end position="182"/>
    </location>
</feature>
<organism evidence="6 7">
    <name type="scientific">Cardamine amara subsp. amara</name>
    <dbReference type="NCBI Taxonomy" id="228776"/>
    <lineage>
        <taxon>Eukaryota</taxon>
        <taxon>Viridiplantae</taxon>
        <taxon>Streptophyta</taxon>
        <taxon>Embryophyta</taxon>
        <taxon>Tracheophyta</taxon>
        <taxon>Spermatophyta</taxon>
        <taxon>Magnoliopsida</taxon>
        <taxon>eudicotyledons</taxon>
        <taxon>Gunneridae</taxon>
        <taxon>Pentapetalae</taxon>
        <taxon>rosids</taxon>
        <taxon>malvids</taxon>
        <taxon>Brassicales</taxon>
        <taxon>Brassicaceae</taxon>
        <taxon>Cardamineae</taxon>
        <taxon>Cardamine</taxon>
    </lineage>
</organism>
<dbReference type="SUPFAM" id="SSF57889">
    <property type="entry name" value="Cysteine-rich domain"/>
    <property type="match status" value="3"/>
</dbReference>
<sequence length="618" mass="72657">MNSDGGFHVMERNGKLFLVYHHPKYQPIQQTQSSIPSGEAANNDNLLQPLFLCPFERYRKQYQYLARYSDHFPINSSPEYEQDDHPAVPHLFWCNKKEFEVNGGCDICKGSDFGTDYYLCDHCDRIYHKECVESPVKIKHPYHPEHSLQLYFYWFQTGSNIIECLCCGRIVGLLVYYCTICEVFMHPICAMKPILFTIDPPKKHDHPLTYFPRQNSLTCNVCGSLSERYPTYVCLRCNFVAHRYCMYSPHVIKISRHHHRISYISSLQSREWFCWLCRRSIDHNYGAYTCKECGDYAVHLKCALGKDVWDGEELEGVAEKDDITQDMEPFDMIYGGGIFHFLHDHHLWLEVSKLYDESKFCQACVLPIFEGNYYSCKDCYFFLHETCAKARRRVQHALHPHILELEYFYIYTSYPGYLQCDACHRNFSGFFYRCHFQGCRFKLDVQCASISEPFDYKGHKHPLLLALNQEEKLICHICKTICHKQLNCITCDFIVCIKCATLPYKAKYQYDTHVLQILHGDEVCEKSWCEVCEHDLGDMSKQMLYWCHECYTTFHIECLLGEDLYLKPGSVLVLSLKFYTVLQKNQISRPYCDFCKNRCKSKILKRGNIIACSMKCIE</sequence>
<dbReference type="Gene3D" id="3.30.40.10">
    <property type="entry name" value="Zinc/RING finger domain, C3HC4 (zinc finger)"/>
    <property type="match status" value="2"/>
</dbReference>
<evidence type="ECO:0000256" key="4">
    <source>
        <dbReference type="ARBA" id="ARBA00022833"/>
    </source>
</evidence>
<protein>
    <submittedName>
        <fullName evidence="6">Protein VACUOLELESS GAMETOPHYTES</fullName>
    </submittedName>
</protein>
<keyword evidence="7" id="KW-1185">Reference proteome</keyword>
<dbReference type="Pfam" id="PF22926">
    <property type="entry name" value="C1-like_CT"/>
    <property type="match status" value="1"/>
</dbReference>
<keyword evidence="4" id="KW-0862">Zinc</keyword>
<evidence type="ECO:0000256" key="2">
    <source>
        <dbReference type="ARBA" id="ARBA00022737"/>
    </source>
</evidence>
<keyword evidence="2" id="KW-0677">Repeat</keyword>
<comment type="caution">
    <text evidence="6">The sequence shown here is derived from an EMBL/GenBank/DDBJ whole genome shotgun (WGS) entry which is preliminary data.</text>
</comment>
<evidence type="ECO:0000256" key="3">
    <source>
        <dbReference type="ARBA" id="ARBA00022771"/>
    </source>
</evidence>
<name>A0ABD0ZAT5_CARAN</name>
<dbReference type="PANTHER" id="PTHR32410:SF181">
    <property type="entry name" value="CYSTEINE_HISTIDINE-RICH C1 DOMAIN FAMILY PROTEIN"/>
    <property type="match status" value="1"/>
</dbReference>
<keyword evidence="3" id="KW-0863">Zinc-finger</keyword>
<dbReference type="InterPro" id="IPR013083">
    <property type="entry name" value="Znf_RING/FYVE/PHD"/>
</dbReference>
<proteinExistence type="predicted"/>
<dbReference type="InterPro" id="IPR046349">
    <property type="entry name" value="C1-like_sf"/>
</dbReference>
<evidence type="ECO:0000256" key="1">
    <source>
        <dbReference type="ARBA" id="ARBA00022723"/>
    </source>
</evidence>
<dbReference type="Pfam" id="PF03107">
    <property type="entry name" value="C1_2"/>
    <property type="match status" value="5"/>
</dbReference>
<dbReference type="SUPFAM" id="SSF57903">
    <property type="entry name" value="FYVE/PHD zinc finger"/>
    <property type="match status" value="1"/>
</dbReference>
<evidence type="ECO:0000313" key="7">
    <source>
        <dbReference type="Proteomes" id="UP001558713"/>
    </source>
</evidence>
<keyword evidence="1" id="KW-0479">Metal-binding</keyword>
<dbReference type="EMBL" id="JBANAX010000846">
    <property type="protein sequence ID" value="KAL1191697.1"/>
    <property type="molecule type" value="Genomic_DNA"/>
</dbReference>
<dbReference type="GO" id="GO:0008270">
    <property type="term" value="F:zinc ion binding"/>
    <property type="evidence" value="ECO:0007669"/>
    <property type="project" value="UniProtKB-KW"/>
</dbReference>
<dbReference type="InterPro" id="IPR054483">
    <property type="entry name" value="DC1-like_CT"/>
</dbReference>
<dbReference type="PANTHER" id="PTHR32410">
    <property type="entry name" value="CYSTEINE/HISTIDINE-RICH C1 DOMAIN FAMILY PROTEIN"/>
    <property type="match status" value="1"/>
</dbReference>
<dbReference type="SMART" id="SM00249">
    <property type="entry name" value="PHD"/>
    <property type="match status" value="4"/>
</dbReference>
<dbReference type="InterPro" id="IPR053192">
    <property type="entry name" value="Vacuole_Formation_Reg"/>
</dbReference>
<reference evidence="6 7" key="1">
    <citation type="submission" date="2024-04" db="EMBL/GenBank/DDBJ databases">
        <title>Genome assembly C_amara_ONT_v2.</title>
        <authorList>
            <person name="Yant L."/>
            <person name="Moore C."/>
            <person name="Slenker M."/>
        </authorList>
    </citation>
    <scope>NUCLEOTIDE SEQUENCE [LARGE SCALE GENOMIC DNA]</scope>
    <source>
        <tissue evidence="6">Leaf</tissue>
    </source>
</reference>
<gene>
    <name evidence="6" type="ORF">V5N11_025849</name>
</gene>
<feature type="domain" description="Zinc finger PHD-type" evidence="5">
    <location>
        <begin position="218"/>
        <end position="278"/>
    </location>
</feature>
<dbReference type="InterPro" id="IPR001965">
    <property type="entry name" value="Znf_PHD"/>
</dbReference>
<evidence type="ECO:0000259" key="5">
    <source>
        <dbReference type="SMART" id="SM00249"/>
    </source>
</evidence>
<dbReference type="InterPro" id="IPR011011">
    <property type="entry name" value="Znf_FYVE_PHD"/>
</dbReference>
<evidence type="ECO:0000313" key="6">
    <source>
        <dbReference type="EMBL" id="KAL1191697.1"/>
    </source>
</evidence>
<dbReference type="Proteomes" id="UP001558713">
    <property type="component" value="Unassembled WGS sequence"/>
</dbReference>
<feature type="domain" description="Zinc finger PHD-type" evidence="5">
    <location>
        <begin position="528"/>
        <end position="596"/>
    </location>
</feature>
<feature type="domain" description="Zinc finger PHD-type" evidence="5">
    <location>
        <begin position="419"/>
        <end position="479"/>
    </location>
</feature>
<dbReference type="AlphaFoldDB" id="A0ABD0ZAT5"/>
<dbReference type="InterPro" id="IPR004146">
    <property type="entry name" value="DC1"/>
</dbReference>